<evidence type="ECO:0000313" key="2">
    <source>
        <dbReference type="Proteomes" id="UP001233164"/>
    </source>
</evidence>
<protein>
    <submittedName>
        <fullName evidence="1">Uncharacterized protein</fullName>
    </submittedName>
</protein>
<reference evidence="1 2" key="1">
    <citation type="submission" date="2023-06" db="EMBL/GenBank/DDBJ databases">
        <title>Rhodococcus indonesiensis sp. nov a new member of the Rhodococcus ruber lineage isolated from a sediment of neutral hot spring.</title>
        <authorList>
            <person name="Kusuma A.B."/>
            <person name="Fenylestari G."/>
            <person name="Ammar F."/>
            <person name="Nouioui I."/>
            <person name="Goodfellow M."/>
        </authorList>
    </citation>
    <scope>NUCLEOTIDE SEQUENCE [LARGE SCALE GENOMIC DNA]</scope>
    <source>
        <strain evidence="1 2">CSLK01-03</strain>
    </source>
</reference>
<gene>
    <name evidence="1" type="ORF">QT969_16420</name>
</gene>
<dbReference type="RefSeq" id="WP_289380041.1">
    <property type="nucleotide sequence ID" value="NZ_JAUBOF010000060.1"/>
</dbReference>
<dbReference type="EMBL" id="JAUBOF010000060">
    <property type="protein sequence ID" value="MDM7489867.1"/>
    <property type="molecule type" value="Genomic_DNA"/>
</dbReference>
<sequence length="148" mass="16779">MNIASHLDKFERLCHLRDRLHPLEDFELWYWTTLTAGTNAYNACLHDAGLTRDDRVFSTIPGVHVAPQPDGTYRRILCGLGDVSHVGWPPVPRPVPADIETLETALEAVEHHRDPCLRGYHIPNQHIVDECEHAFSQIRAMLAARTRG</sequence>
<dbReference type="Proteomes" id="UP001233164">
    <property type="component" value="Unassembled WGS sequence"/>
</dbReference>
<name>A0ABT7RQI2_9NOCA</name>
<keyword evidence="2" id="KW-1185">Reference proteome</keyword>
<proteinExistence type="predicted"/>
<organism evidence="1 2">
    <name type="scientific">Rhodococcus indonesiensis</name>
    <dbReference type="NCBI Taxonomy" id="3055869"/>
    <lineage>
        <taxon>Bacteria</taxon>
        <taxon>Bacillati</taxon>
        <taxon>Actinomycetota</taxon>
        <taxon>Actinomycetes</taxon>
        <taxon>Mycobacteriales</taxon>
        <taxon>Nocardiaceae</taxon>
        <taxon>Rhodococcus</taxon>
    </lineage>
</organism>
<accession>A0ABT7RQI2</accession>
<evidence type="ECO:0000313" key="1">
    <source>
        <dbReference type="EMBL" id="MDM7489867.1"/>
    </source>
</evidence>
<comment type="caution">
    <text evidence="1">The sequence shown here is derived from an EMBL/GenBank/DDBJ whole genome shotgun (WGS) entry which is preliminary data.</text>
</comment>